<comment type="caution">
    <text evidence="2">The sequence shown here is derived from an EMBL/GenBank/DDBJ whole genome shotgun (WGS) entry which is preliminary data.</text>
</comment>
<dbReference type="InterPro" id="IPR011990">
    <property type="entry name" value="TPR-like_helical_dom_sf"/>
</dbReference>
<evidence type="ECO:0000313" key="2">
    <source>
        <dbReference type="EMBL" id="KAF3145242.1"/>
    </source>
</evidence>
<accession>A0A7C8P0P6</accession>
<proteinExistence type="predicted"/>
<evidence type="ECO:0000256" key="1">
    <source>
        <dbReference type="ARBA" id="ARBA00022737"/>
    </source>
</evidence>
<protein>
    <recommendedName>
        <fullName evidence="4">Complex I intermediate-associated protein 84, mitochondrial</fullName>
    </recommendedName>
</protein>
<dbReference type="Gene3D" id="1.25.40.10">
    <property type="entry name" value="Tetratricopeptide repeat domain"/>
    <property type="match status" value="1"/>
</dbReference>
<dbReference type="PANTHER" id="PTHR47447:SF17">
    <property type="entry name" value="OS12G0638900 PROTEIN"/>
    <property type="match status" value="1"/>
</dbReference>
<sequence length="871" mass="99490">MSRKQSKARMGRLLEVVDGCGWMFRSSAGTKIFIDMTADWLARTQLKPPTHTPQCWITPKYPTPPIASPPSSGAIDAPLAGRYEWKETVCLKCRLLVTRQNLHTYRRRPTVVPGLGAGVQLTQKRGFLDLFKAEWKSTFEKKVENKPQNPGIAVLAALTLYVDEKAGMAPTTSELIKAFKMIVFDDELPIILKDDGVCYGLLRCLETLSKRGDIDGVKSPALARLLESLHHLEHTTAVSLAGALLGYIRRVREHDRPLLRAGFEAVVATLANTYDFSKAMGFLTVGAETYGPKLITGKAWWHVLRKIIDKDDEEALLKLTELEGARKPNNLGDVGVLTGAMRFYMDRDDTANARKWWDELKDSATSDTFKMIFGYAVGHPEDRAAKEWIEHLFEHTELVEPETPPKDETRLTAREELEVMKLKWKWSQGETIHTIAGLIPSISPKTKIELINELVDFAVWRKDATAAQVLLVLAERWRVEPNRRTQVLHIRVRLMLEDTDGAYEAWESLKYYRHAPDSDEETLELLRYMTSNIKTKADVIDSLYNETLKRKISLDVETLCGLSRWQIFNKPFNIIIATLSREINNYHPGDRMKVIMHLGELMGMKDPELGIGEMWNVYLAMRGLFPELPLSARKQIMELFFSRGASDVANVIFLHMRQTKHAKPDAEAYASAFRHCARLQDAQTLWSIHIQFKVDPEVTPTTELYNSLMYAYNSVNQPKNALDIFRTITNSKEGPNSDTLSLVMISCGLAKEMMASRSPLIWKNFLKLGFKPTSHNHAMRLSAWCLADKYDMAFKVLRELESKDGFRPNREIFMALYAEYQPSRRPEIEKWAQENIPEVWREIVTDPEEPLKKYEGQQDVWVKNAPDIFLG</sequence>
<organism evidence="2 3">
    <name type="scientific">Orbilia oligospora</name>
    <name type="common">Nematode-trapping fungus</name>
    <name type="synonym">Arthrobotrys oligospora</name>
    <dbReference type="NCBI Taxonomy" id="2813651"/>
    <lineage>
        <taxon>Eukaryota</taxon>
        <taxon>Fungi</taxon>
        <taxon>Dikarya</taxon>
        <taxon>Ascomycota</taxon>
        <taxon>Pezizomycotina</taxon>
        <taxon>Orbiliomycetes</taxon>
        <taxon>Orbiliales</taxon>
        <taxon>Orbiliaceae</taxon>
        <taxon>Orbilia</taxon>
    </lineage>
</organism>
<reference evidence="2 3" key="1">
    <citation type="submission" date="2019-06" db="EMBL/GenBank/DDBJ databases">
        <authorList>
            <person name="Palmer J.M."/>
        </authorList>
    </citation>
    <scope>NUCLEOTIDE SEQUENCE [LARGE SCALE GENOMIC DNA]</scope>
    <source>
        <strain evidence="2 3">TWF703</strain>
    </source>
</reference>
<evidence type="ECO:0008006" key="4">
    <source>
        <dbReference type="Google" id="ProtNLM"/>
    </source>
</evidence>
<keyword evidence="1" id="KW-0677">Repeat</keyword>
<dbReference type="Proteomes" id="UP000480548">
    <property type="component" value="Unassembled WGS sequence"/>
</dbReference>
<gene>
    <name evidence="2" type="ORF">TWF703_007826</name>
</gene>
<dbReference type="EMBL" id="WIQZ01000005">
    <property type="protein sequence ID" value="KAF3145242.1"/>
    <property type="molecule type" value="Genomic_DNA"/>
</dbReference>
<dbReference type="AlphaFoldDB" id="A0A7C8P0P6"/>
<name>A0A7C8P0P6_ORBOL</name>
<evidence type="ECO:0000313" key="3">
    <source>
        <dbReference type="Proteomes" id="UP000480548"/>
    </source>
</evidence>
<dbReference type="PANTHER" id="PTHR47447">
    <property type="entry name" value="OS03G0856100 PROTEIN"/>
    <property type="match status" value="1"/>
</dbReference>